<dbReference type="InterPro" id="IPR015720">
    <property type="entry name" value="Emp24-like"/>
</dbReference>
<dbReference type="Pfam" id="PF01105">
    <property type="entry name" value="EMP24_GP25L"/>
    <property type="match status" value="1"/>
</dbReference>
<feature type="chain" id="PRO_5035904471" evidence="9">
    <location>
        <begin position="26"/>
        <end position="215"/>
    </location>
</feature>
<keyword evidence="3 7" id="KW-0812">Transmembrane</keyword>
<evidence type="ECO:0000256" key="2">
    <source>
        <dbReference type="ARBA" id="ARBA00007104"/>
    </source>
</evidence>
<gene>
    <name evidence="11" type="ORF">OLEA9_A070871</name>
</gene>
<reference evidence="11 12" key="1">
    <citation type="submission" date="2019-12" db="EMBL/GenBank/DDBJ databases">
        <authorList>
            <person name="Alioto T."/>
            <person name="Alioto T."/>
            <person name="Gomez Garrido J."/>
        </authorList>
    </citation>
    <scope>NUCLEOTIDE SEQUENCE [LARGE SCALE GENOMIC DNA]</scope>
</reference>
<evidence type="ECO:0000256" key="4">
    <source>
        <dbReference type="ARBA" id="ARBA00022729"/>
    </source>
</evidence>
<keyword evidence="6 8" id="KW-0472">Membrane</keyword>
<evidence type="ECO:0000256" key="3">
    <source>
        <dbReference type="ARBA" id="ARBA00022692"/>
    </source>
</evidence>
<keyword evidence="12" id="KW-1185">Reference proteome</keyword>
<evidence type="ECO:0000256" key="8">
    <source>
        <dbReference type="SAM" id="Phobius"/>
    </source>
</evidence>
<feature type="signal peptide" evidence="9">
    <location>
        <begin position="1"/>
        <end position="25"/>
    </location>
</feature>
<evidence type="ECO:0000256" key="7">
    <source>
        <dbReference type="RuleBase" id="RU003827"/>
    </source>
</evidence>
<evidence type="ECO:0000259" key="10">
    <source>
        <dbReference type="PROSITE" id="PS50866"/>
    </source>
</evidence>
<comment type="subcellular location">
    <subcellularLocation>
        <location evidence="1 7">Membrane</location>
        <topology evidence="1 7">Single-pass type I membrane protein</topology>
    </subcellularLocation>
</comment>
<dbReference type="SMART" id="SM01190">
    <property type="entry name" value="EMP24_GP25L"/>
    <property type="match status" value="1"/>
</dbReference>
<proteinExistence type="inferred from homology"/>
<dbReference type="PROSITE" id="PS50866">
    <property type="entry name" value="GOLD"/>
    <property type="match status" value="1"/>
</dbReference>
<evidence type="ECO:0000313" key="12">
    <source>
        <dbReference type="Proteomes" id="UP000594638"/>
    </source>
</evidence>
<dbReference type="OrthoDB" id="1929172at2759"/>
<keyword evidence="5 8" id="KW-1133">Transmembrane helix</keyword>
<evidence type="ECO:0000313" key="11">
    <source>
        <dbReference type="EMBL" id="CAA2975416.1"/>
    </source>
</evidence>
<dbReference type="GO" id="GO:0016020">
    <property type="term" value="C:membrane"/>
    <property type="evidence" value="ECO:0007669"/>
    <property type="project" value="UniProtKB-SubCell"/>
</dbReference>
<protein>
    <submittedName>
        <fullName evidence="11">Transmembrane emp24 domain-containing p24delta9</fullName>
    </submittedName>
</protein>
<feature type="domain" description="GOLD" evidence="10">
    <location>
        <begin position="35"/>
        <end position="150"/>
    </location>
</feature>
<evidence type="ECO:0000256" key="1">
    <source>
        <dbReference type="ARBA" id="ARBA00004479"/>
    </source>
</evidence>
<dbReference type="InterPro" id="IPR009038">
    <property type="entry name" value="GOLD_dom"/>
</dbReference>
<name>A0A8S0R9U1_OLEEU</name>
<dbReference type="Gramene" id="OE9A070871T1">
    <property type="protein sequence ID" value="OE9A070871C1"/>
    <property type="gene ID" value="OE9A070871"/>
</dbReference>
<evidence type="ECO:0000256" key="5">
    <source>
        <dbReference type="ARBA" id="ARBA00022989"/>
    </source>
</evidence>
<comment type="similarity">
    <text evidence="2 7">Belongs to the EMP24/GP25L family.</text>
</comment>
<feature type="transmembrane region" description="Helical" evidence="8">
    <location>
        <begin position="186"/>
        <end position="205"/>
    </location>
</feature>
<dbReference type="Proteomes" id="UP000594638">
    <property type="component" value="Unassembled WGS sequence"/>
</dbReference>
<keyword evidence="4 9" id="KW-0732">Signal</keyword>
<evidence type="ECO:0000256" key="9">
    <source>
        <dbReference type="SAM" id="SignalP"/>
    </source>
</evidence>
<evidence type="ECO:0000256" key="6">
    <source>
        <dbReference type="ARBA" id="ARBA00023136"/>
    </source>
</evidence>
<accession>A0A8S0R9U1</accession>
<organism evidence="11 12">
    <name type="scientific">Olea europaea subsp. europaea</name>
    <dbReference type="NCBI Taxonomy" id="158383"/>
    <lineage>
        <taxon>Eukaryota</taxon>
        <taxon>Viridiplantae</taxon>
        <taxon>Streptophyta</taxon>
        <taxon>Embryophyta</taxon>
        <taxon>Tracheophyta</taxon>
        <taxon>Spermatophyta</taxon>
        <taxon>Magnoliopsida</taxon>
        <taxon>eudicotyledons</taxon>
        <taxon>Gunneridae</taxon>
        <taxon>Pentapetalae</taxon>
        <taxon>asterids</taxon>
        <taxon>lamiids</taxon>
        <taxon>Lamiales</taxon>
        <taxon>Oleaceae</taxon>
        <taxon>Oleeae</taxon>
        <taxon>Olea</taxon>
    </lineage>
</organism>
<comment type="caution">
    <text evidence="11">The sequence shown here is derived from an EMBL/GenBank/DDBJ whole genome shotgun (WGS) entry which is preliminary data.</text>
</comment>
<dbReference type="EMBL" id="CACTIH010002262">
    <property type="protein sequence ID" value="CAA2975416.1"/>
    <property type="molecule type" value="Genomic_DNA"/>
</dbReference>
<dbReference type="AlphaFoldDB" id="A0A8S0R9U1"/>
<dbReference type="PANTHER" id="PTHR22811">
    <property type="entry name" value="TRANSMEMBRANE EMP24 DOMAIN-CONTAINING PROTEIN"/>
    <property type="match status" value="1"/>
</dbReference>
<sequence>MLKLNPTILIFLGLTITIISPVVHSIRFDLPSGTTKCVTEDLMEHAMTVGKYSVANPNVGHPIPDTYKINVRVTSAHGGIYHHADHVASGTFAFTANEEGGYIACFWAPEHWPALMIAIEFEWKSGVAAKDWSNVAKKGKIEVMELELKKLFDTVTSIHDEMFYLREREIEMQALNTATYSKMATFSYLSIFVCLSVAAFQLWHLKSFFQKKKLI</sequence>